<feature type="transmembrane region" description="Helical" evidence="2">
    <location>
        <begin position="49"/>
        <end position="72"/>
    </location>
</feature>
<keyword evidence="2" id="KW-0812">Transmembrane</keyword>
<feature type="transmembrane region" description="Helical" evidence="2">
    <location>
        <begin position="157"/>
        <end position="178"/>
    </location>
</feature>
<evidence type="ECO:0000256" key="1">
    <source>
        <dbReference type="SAM" id="MobiDB-lite"/>
    </source>
</evidence>
<evidence type="ECO:0000313" key="3">
    <source>
        <dbReference type="EMBL" id="NYI45995.1"/>
    </source>
</evidence>
<proteinExistence type="predicted"/>
<evidence type="ECO:0000256" key="2">
    <source>
        <dbReference type="SAM" id="Phobius"/>
    </source>
</evidence>
<keyword evidence="2" id="KW-0472">Membrane</keyword>
<feature type="compositionally biased region" description="Pro residues" evidence="1">
    <location>
        <begin position="1"/>
        <end position="27"/>
    </location>
</feature>
<name>A0A7Y9ZJG3_9ACTN</name>
<reference evidence="3 4" key="1">
    <citation type="submission" date="2020-07" db="EMBL/GenBank/DDBJ databases">
        <title>Sequencing the genomes of 1000 actinobacteria strains.</title>
        <authorList>
            <person name="Klenk H.-P."/>
        </authorList>
    </citation>
    <scope>NUCLEOTIDE SEQUENCE [LARGE SCALE GENOMIC DNA]</scope>
    <source>
        <strain evidence="3 4">DSM 15131</strain>
    </source>
</reference>
<dbReference type="Proteomes" id="UP000562045">
    <property type="component" value="Unassembled WGS sequence"/>
</dbReference>
<organism evidence="3 4">
    <name type="scientific">Nocardioides aromaticivorans</name>
    <dbReference type="NCBI Taxonomy" id="200618"/>
    <lineage>
        <taxon>Bacteria</taxon>
        <taxon>Bacillati</taxon>
        <taxon>Actinomycetota</taxon>
        <taxon>Actinomycetes</taxon>
        <taxon>Propionibacteriales</taxon>
        <taxon>Nocardioidaceae</taxon>
        <taxon>Nocardioides</taxon>
    </lineage>
</organism>
<feature type="transmembrane region" description="Helical" evidence="2">
    <location>
        <begin position="184"/>
        <end position="207"/>
    </location>
</feature>
<sequence length="766" mass="80016">MDNPGSPSPASPPPPPPTGPPAPPALPPRVVATTVPTLRSIVRSCGAPLLAYAISLGASLVLMGLIVLAIALEADGSSDGDPSGDIDIKVIGTLIGIPFQIAGMALGGSIGLGDDEFALHLFAPPLFITAVFVFAVLRLSRRSERSAPTSSTLERAILAGCGALATAVVAVVATRVLAMRDDDLVMHSATVGLFFGTLILAGGAAFLGRQSVHGALWPAAVPADVRRGTHLVTQHVLAWVVLLVPIAVVWMLVDSGLDAALYALVWGPTLALGAFAMAHVGAVTAAGEQAFAWDLGWFPAVVLPVLAVLFLVVASIAWHLRRGGDRAWLAHPASWATLPIAYAVGALLVCMISTVRLSGALFGVDGGITYSGAYWLIPVLALWGAAIEALSRFVAPALVGSLPDAVVRRLAAGPTRPTPPAGPVQRIPMSPGDRARAKKGLVAAAVIGGLGLLGVLVFSIVGSTLADPEKRAEAYLDAVVAGDVDKVLQLAPVDEDEASVALLTEEVYAAADDRITGYEITDVEEFGDTITVTVDLEGPEDGNDVELTLSPDGKRALFFDDWKVDEGGLAREVTVSVPDTSTSVEANGVTVEADGGEDADFWALPGSYVFNPYGDNPWLEPSDESTSVPAADSFGIYAETGQPGPSDQLRDKVDTAITDWVDACMKATELSPEDCPQDAFASGDKQRKVVWTLTTMPTVSWDYFDGTFPASLSSDETGEATVTYEYDASYGFGAADWTKETEQVDLYVNATVDLVDGEPVVTFETY</sequence>
<feature type="transmembrane region" description="Helical" evidence="2">
    <location>
        <begin position="441"/>
        <end position="461"/>
    </location>
</feature>
<protein>
    <submittedName>
        <fullName evidence="3">Uncharacterized protein</fullName>
    </submittedName>
</protein>
<feature type="transmembrane region" description="Helical" evidence="2">
    <location>
        <begin position="295"/>
        <end position="320"/>
    </location>
</feature>
<gene>
    <name evidence="3" type="ORF">BJ993_003075</name>
</gene>
<dbReference type="RefSeq" id="WP_179649757.1">
    <property type="nucleotide sequence ID" value="NZ_JACBZM010000001.1"/>
</dbReference>
<dbReference type="AlphaFoldDB" id="A0A7Y9ZJG3"/>
<feature type="region of interest" description="Disordered" evidence="1">
    <location>
        <begin position="413"/>
        <end position="432"/>
    </location>
</feature>
<feature type="region of interest" description="Disordered" evidence="1">
    <location>
        <begin position="1"/>
        <end position="28"/>
    </location>
</feature>
<comment type="caution">
    <text evidence="3">The sequence shown here is derived from an EMBL/GenBank/DDBJ whole genome shotgun (WGS) entry which is preliminary data.</text>
</comment>
<feature type="transmembrane region" description="Helical" evidence="2">
    <location>
        <begin position="117"/>
        <end position="137"/>
    </location>
</feature>
<dbReference type="EMBL" id="JACBZM010000001">
    <property type="protein sequence ID" value="NYI45995.1"/>
    <property type="molecule type" value="Genomic_DNA"/>
</dbReference>
<accession>A0A7Y9ZJG3</accession>
<keyword evidence="2" id="KW-1133">Transmembrane helix</keyword>
<feature type="transmembrane region" description="Helical" evidence="2">
    <location>
        <begin position="340"/>
        <end position="362"/>
    </location>
</feature>
<feature type="transmembrane region" description="Helical" evidence="2">
    <location>
        <begin position="236"/>
        <end position="253"/>
    </location>
</feature>
<feature type="transmembrane region" description="Helical" evidence="2">
    <location>
        <begin position="374"/>
        <end position="395"/>
    </location>
</feature>
<feature type="transmembrane region" description="Helical" evidence="2">
    <location>
        <begin position="259"/>
        <end position="283"/>
    </location>
</feature>
<evidence type="ECO:0000313" key="4">
    <source>
        <dbReference type="Proteomes" id="UP000562045"/>
    </source>
</evidence>